<gene>
    <name evidence="2" type="ORF">CVT26_001278</name>
</gene>
<dbReference type="OrthoDB" id="2501127at2759"/>
<protein>
    <recommendedName>
        <fullName evidence="4">MARVEL domain-containing protein</fullName>
    </recommendedName>
</protein>
<name>A0A409Y219_9AGAR</name>
<keyword evidence="1" id="KW-1133">Transmembrane helix</keyword>
<evidence type="ECO:0008006" key="4">
    <source>
        <dbReference type="Google" id="ProtNLM"/>
    </source>
</evidence>
<dbReference type="InParanoid" id="A0A409Y219"/>
<sequence length="180" mass="20154">MNFDLPKLRIGLYGALLFWSFVLMCLAAARLNYTNHLPRGDPLNGGHSFTDPIVGEILFTTLITIPWSIYIIWAIITRYEHPTFATFLVESVGLSILWIFWIAGAGGATGPWGNLSWCQQFEACRVLSALVAFAWLGWLTLTALLALTLLFAIANKAFGEPLHGRWNPRESRYVDPVVRA</sequence>
<feature type="transmembrane region" description="Helical" evidence="1">
    <location>
        <begin position="12"/>
        <end position="33"/>
    </location>
</feature>
<dbReference type="Proteomes" id="UP000284706">
    <property type="component" value="Unassembled WGS sequence"/>
</dbReference>
<proteinExistence type="predicted"/>
<evidence type="ECO:0000313" key="3">
    <source>
        <dbReference type="Proteomes" id="UP000284706"/>
    </source>
</evidence>
<keyword evidence="3" id="KW-1185">Reference proteome</keyword>
<evidence type="ECO:0000256" key="1">
    <source>
        <dbReference type="SAM" id="Phobius"/>
    </source>
</evidence>
<reference evidence="2 3" key="1">
    <citation type="journal article" date="2018" name="Evol. Lett.">
        <title>Horizontal gene cluster transfer increased hallucinogenic mushroom diversity.</title>
        <authorList>
            <person name="Reynolds H.T."/>
            <person name="Vijayakumar V."/>
            <person name="Gluck-Thaler E."/>
            <person name="Korotkin H.B."/>
            <person name="Matheny P.B."/>
            <person name="Slot J.C."/>
        </authorList>
    </citation>
    <scope>NUCLEOTIDE SEQUENCE [LARGE SCALE GENOMIC DNA]</scope>
    <source>
        <strain evidence="2 3">SRW20</strain>
    </source>
</reference>
<keyword evidence="1" id="KW-0812">Transmembrane</keyword>
<feature type="transmembrane region" description="Helical" evidence="1">
    <location>
        <begin position="126"/>
        <end position="153"/>
    </location>
</feature>
<feature type="transmembrane region" description="Helical" evidence="1">
    <location>
        <begin position="83"/>
        <end position="106"/>
    </location>
</feature>
<dbReference type="STRING" id="231916.A0A409Y219"/>
<organism evidence="2 3">
    <name type="scientific">Gymnopilus dilepis</name>
    <dbReference type="NCBI Taxonomy" id="231916"/>
    <lineage>
        <taxon>Eukaryota</taxon>
        <taxon>Fungi</taxon>
        <taxon>Dikarya</taxon>
        <taxon>Basidiomycota</taxon>
        <taxon>Agaricomycotina</taxon>
        <taxon>Agaricomycetes</taxon>
        <taxon>Agaricomycetidae</taxon>
        <taxon>Agaricales</taxon>
        <taxon>Agaricineae</taxon>
        <taxon>Hymenogastraceae</taxon>
        <taxon>Gymnopilus</taxon>
    </lineage>
</organism>
<comment type="caution">
    <text evidence="2">The sequence shown here is derived from an EMBL/GenBank/DDBJ whole genome shotgun (WGS) entry which is preliminary data.</text>
</comment>
<dbReference type="EMBL" id="NHYE01001296">
    <property type="protein sequence ID" value="PPQ97055.1"/>
    <property type="molecule type" value="Genomic_DNA"/>
</dbReference>
<accession>A0A409Y219</accession>
<evidence type="ECO:0000313" key="2">
    <source>
        <dbReference type="EMBL" id="PPQ97055.1"/>
    </source>
</evidence>
<dbReference type="AlphaFoldDB" id="A0A409Y219"/>
<keyword evidence="1" id="KW-0472">Membrane</keyword>
<feature type="transmembrane region" description="Helical" evidence="1">
    <location>
        <begin position="53"/>
        <end position="76"/>
    </location>
</feature>